<keyword evidence="8" id="KW-0808">Transferase</keyword>
<evidence type="ECO:0000256" key="1">
    <source>
        <dbReference type="ARBA" id="ARBA00004651"/>
    </source>
</evidence>
<dbReference type="InterPro" id="IPR002123">
    <property type="entry name" value="Plipid/glycerol_acylTrfase"/>
</dbReference>
<dbReference type="EMBL" id="CP007035">
    <property type="protein sequence ID" value="AHF16544.1"/>
    <property type="molecule type" value="Genomic_DNA"/>
</dbReference>
<keyword evidence="9" id="KW-1185">Reference proteome</keyword>
<dbReference type="InterPro" id="IPR004869">
    <property type="entry name" value="MMPL_dom"/>
</dbReference>
<dbReference type="CDD" id="cd02440">
    <property type="entry name" value="AdoMet_MTases"/>
    <property type="match status" value="1"/>
</dbReference>
<dbReference type="PANTHER" id="PTHR33406">
    <property type="entry name" value="MEMBRANE PROTEIN MJ1562-RELATED"/>
    <property type="match status" value="1"/>
</dbReference>
<sequence length="1282" mass="146545">MQSFFISIYDFFNTRKALLYSLFFGTLGLFLFFASRIKFVEDVYAIIPKDKKTEKLTQVFENSKFADKLAIMVSLKDTNRVEADSLVTYTDALAVALQEKAKPFIKNNKYKIEDDFTIELFQTIQEHLPVFLSEKDYAKIDTLIQPATLKTTLANDIKLLSTPTGFAVNNIISNDPSGISFLALKKLQQLQLDDNFELYDNHIITRDNKTMMLFITPVYPAGNTGKNKQFFDILQHTIDSLQKTFPHIQPYYFGGAAVSEGNAAQLRKDTILTQTLTILFLVCFIALYFRKKRAPFLILVPVVYGAAFSLALIYLLKGSISVIALGTGSIVLGIVVNYSLHVFNHYRHTGAIRQVIKDLSFPLTIGSFTTIAGFLSLHYATSEMLKDLGLFAGFSLIGAVLCSLIFLPHFLGRPDETRTVRRSWLDRVATLKFESNYWLVGGIFIGTLVFLFYVNKVRFEPDMMQLNYMSKELKRSEAKLNSISGAALKSVYLVTEGNNLDRALIKNEQLQHTIDSFKNIGQINTEAGVSVLFLSDSLQKQRIERWNQYWTPEKKQQLLTAIKEQGTSLGFKAGAFNNFQQLLNNNFTPLDNSQLQSIRNNYLDDYITEKPGQASVVTLLKVPEQYKQPVINALEKENGAIVLDRQYLTNRLTQMVNDDFNRIAWIVSILVAAALLLTYGRIELMLISFIPMLISWVWILGIMALTDIKFNIVNIIVSALIFGLGDDYSLFVMDGLLSEYKTGKKILESYKSSILLSAITTIAGLGVLGFAKHPALRSIAFISVTGILCVVLMSQILIPFLFNIFITSRIKKKFHPWTLWSWHRSSFSFVYFASTSLLLTIVGFFLVKLNPFNKEKGKYIYHILLSKFCMSVLYIMGNFRKKIINPEQERFTKPAVVIANHQSFLDILKMAMLNPRLILLTNQWVWKSPVFGWAIRMADFYPVANGIENSVPLLKTLTDKGYSIVVFPEGTRSIRPPMKRFHKGAFYLAEKLQLDIVPVMLHGLGYTMTKGDYLLKNGPITAQYLPRIKTGDTRWGTHYQERTKSISKYFKEQHTQLTKELEQPRYFKEHLFFNYIYKGPVLEWYLKIKLRLENYYQQFHELLPMEGKILDLGCGYGFMSYILYWGSQEKRSITGVDYDEEKIDTANHCFSKTNDIHFICSDISTFTFERYNGIVISDVLHYLQPRQQAAVIQKAIDSLLPGGVLVIRDGDKDLKEKHKGTRLTEFFSTKVFTFNKTANKLSFLSGKTIEAVAEKNELSLERIDQTKYTSNVIWVLRKTQNL</sequence>
<dbReference type="SUPFAM" id="SSF82866">
    <property type="entry name" value="Multidrug efflux transporter AcrB transmembrane domain"/>
    <property type="match status" value="2"/>
</dbReference>
<evidence type="ECO:0000256" key="4">
    <source>
        <dbReference type="ARBA" id="ARBA00022989"/>
    </source>
</evidence>
<feature type="transmembrane region" description="Helical" evidence="6">
    <location>
        <begin position="859"/>
        <end position="877"/>
    </location>
</feature>
<keyword evidence="4 6" id="KW-1133">Transmembrane helix</keyword>
<dbReference type="OrthoDB" id="9803035at2"/>
<dbReference type="STRING" id="929713.NIASO_17965"/>
<dbReference type="Gene3D" id="1.20.1640.10">
    <property type="entry name" value="Multidrug efflux transporter AcrB transmembrane domain"/>
    <property type="match status" value="2"/>
</dbReference>
<dbReference type="SUPFAM" id="SSF53335">
    <property type="entry name" value="S-adenosyl-L-methionine-dependent methyltransferases"/>
    <property type="match status" value="1"/>
</dbReference>
<feature type="transmembrane region" description="Helical" evidence="6">
    <location>
        <begin position="388"/>
        <end position="411"/>
    </location>
</feature>
<dbReference type="Gene3D" id="3.40.50.150">
    <property type="entry name" value="Vaccinia Virus protein VP39"/>
    <property type="match status" value="1"/>
</dbReference>
<evidence type="ECO:0000313" key="9">
    <source>
        <dbReference type="Proteomes" id="UP000003586"/>
    </source>
</evidence>
<gene>
    <name evidence="8" type="ORF">NIASO_17965</name>
</gene>
<dbReference type="PANTHER" id="PTHR33406:SF13">
    <property type="entry name" value="MEMBRANE PROTEIN YDFJ"/>
    <property type="match status" value="1"/>
</dbReference>
<dbReference type="KEGG" id="nso:NIASO_17965"/>
<dbReference type="RefSeq" id="WP_008587828.1">
    <property type="nucleotide sequence ID" value="NZ_CP007035.1"/>
</dbReference>
<feature type="domain" description="Phospholipid/glycerol acyltransferase" evidence="7">
    <location>
        <begin position="895"/>
        <end position="1004"/>
    </location>
</feature>
<keyword evidence="5 6" id="KW-0472">Membrane</keyword>
<evidence type="ECO:0000256" key="5">
    <source>
        <dbReference type="ARBA" id="ARBA00023136"/>
    </source>
</evidence>
<feature type="transmembrane region" description="Helical" evidence="6">
    <location>
        <begin position="437"/>
        <end position="454"/>
    </location>
</feature>
<dbReference type="eggNOG" id="COG2227">
    <property type="taxonomic scope" value="Bacteria"/>
</dbReference>
<accession>W0F4Z8</accession>
<evidence type="ECO:0000313" key="8">
    <source>
        <dbReference type="EMBL" id="AHF16544.1"/>
    </source>
</evidence>
<dbReference type="Pfam" id="PF01553">
    <property type="entry name" value="Acyltransferase"/>
    <property type="match status" value="1"/>
</dbReference>
<feature type="transmembrane region" description="Helical" evidence="6">
    <location>
        <begin position="660"/>
        <end position="679"/>
    </location>
</feature>
<dbReference type="InterPro" id="IPR029063">
    <property type="entry name" value="SAM-dependent_MTases_sf"/>
</dbReference>
<dbReference type="HOGENOM" id="CLU_003055_0_0_10"/>
<dbReference type="SMART" id="SM00563">
    <property type="entry name" value="PlsC"/>
    <property type="match status" value="1"/>
</dbReference>
<keyword evidence="2" id="KW-1003">Cell membrane</keyword>
<feature type="transmembrane region" description="Helical" evidence="6">
    <location>
        <begin position="17"/>
        <end position="34"/>
    </location>
</feature>
<feature type="transmembrane region" description="Helical" evidence="6">
    <location>
        <begin position="778"/>
        <end position="806"/>
    </location>
</feature>
<dbReference type="Pfam" id="PF03176">
    <property type="entry name" value="MMPL"/>
    <property type="match status" value="1"/>
</dbReference>
<evidence type="ECO:0000259" key="7">
    <source>
        <dbReference type="SMART" id="SM00563"/>
    </source>
</evidence>
<keyword evidence="3 6" id="KW-0812">Transmembrane</keyword>
<dbReference type="eggNOG" id="COG0204">
    <property type="taxonomic scope" value="Bacteria"/>
</dbReference>
<organism evidence="8 9">
    <name type="scientific">Niabella soli DSM 19437</name>
    <dbReference type="NCBI Taxonomy" id="929713"/>
    <lineage>
        <taxon>Bacteria</taxon>
        <taxon>Pseudomonadati</taxon>
        <taxon>Bacteroidota</taxon>
        <taxon>Chitinophagia</taxon>
        <taxon>Chitinophagales</taxon>
        <taxon>Chitinophagaceae</taxon>
        <taxon>Niabella</taxon>
    </lineage>
</organism>
<feature type="transmembrane region" description="Helical" evidence="6">
    <location>
        <begin position="753"/>
        <end position="771"/>
    </location>
</feature>
<dbReference type="Pfam" id="PF13649">
    <property type="entry name" value="Methyltransf_25"/>
    <property type="match status" value="1"/>
</dbReference>
<dbReference type="eggNOG" id="COG4258">
    <property type="taxonomic scope" value="Bacteria"/>
</dbReference>
<dbReference type="InterPro" id="IPR041698">
    <property type="entry name" value="Methyltransf_25"/>
</dbReference>
<dbReference type="GO" id="GO:0016746">
    <property type="term" value="F:acyltransferase activity"/>
    <property type="evidence" value="ECO:0007669"/>
    <property type="project" value="UniProtKB-KW"/>
</dbReference>
<proteinExistence type="predicted"/>
<dbReference type="InterPro" id="IPR050545">
    <property type="entry name" value="Mycobact_MmpL"/>
</dbReference>
<feature type="transmembrane region" description="Helical" evidence="6">
    <location>
        <begin position="271"/>
        <end position="289"/>
    </location>
</feature>
<dbReference type="SUPFAM" id="SSF69593">
    <property type="entry name" value="Glycerol-3-phosphate (1)-acyltransferase"/>
    <property type="match status" value="1"/>
</dbReference>
<name>W0F4Z8_9BACT</name>
<evidence type="ECO:0000256" key="2">
    <source>
        <dbReference type="ARBA" id="ARBA00022475"/>
    </source>
</evidence>
<evidence type="ECO:0000256" key="3">
    <source>
        <dbReference type="ARBA" id="ARBA00022692"/>
    </source>
</evidence>
<feature type="transmembrane region" description="Helical" evidence="6">
    <location>
        <begin position="322"/>
        <end position="340"/>
    </location>
</feature>
<dbReference type="GO" id="GO:0005886">
    <property type="term" value="C:plasma membrane"/>
    <property type="evidence" value="ECO:0007669"/>
    <property type="project" value="UniProtKB-SubCell"/>
</dbReference>
<feature type="transmembrane region" description="Helical" evidence="6">
    <location>
        <begin position="712"/>
        <end position="733"/>
    </location>
</feature>
<feature type="transmembrane region" description="Helical" evidence="6">
    <location>
        <begin position="685"/>
        <end position="705"/>
    </location>
</feature>
<feature type="transmembrane region" description="Helical" evidence="6">
    <location>
        <begin position="360"/>
        <end position="381"/>
    </location>
</feature>
<comment type="subcellular location">
    <subcellularLocation>
        <location evidence="1">Cell membrane</location>
        <topology evidence="1">Multi-pass membrane protein</topology>
    </subcellularLocation>
</comment>
<feature type="transmembrane region" description="Helical" evidence="6">
    <location>
        <begin position="826"/>
        <end position="847"/>
    </location>
</feature>
<dbReference type="Proteomes" id="UP000003586">
    <property type="component" value="Chromosome"/>
</dbReference>
<reference evidence="8 9" key="1">
    <citation type="submission" date="2013-12" db="EMBL/GenBank/DDBJ databases">
        <authorList>
            <consortium name="DOE Joint Genome Institute"/>
            <person name="Eisen J."/>
            <person name="Huntemann M."/>
            <person name="Han J."/>
            <person name="Chen A."/>
            <person name="Kyrpides N."/>
            <person name="Mavromatis K."/>
            <person name="Markowitz V."/>
            <person name="Palaniappan K."/>
            <person name="Ivanova N."/>
            <person name="Schaumberg A."/>
            <person name="Pati A."/>
            <person name="Liolios K."/>
            <person name="Nordberg H.P."/>
            <person name="Cantor M.N."/>
            <person name="Hua S.X."/>
            <person name="Woyke T."/>
        </authorList>
    </citation>
    <scope>NUCLEOTIDE SEQUENCE [LARGE SCALE GENOMIC DNA]</scope>
    <source>
        <strain evidence="9">DSM 19437</strain>
    </source>
</reference>
<evidence type="ECO:0000256" key="6">
    <source>
        <dbReference type="SAM" id="Phobius"/>
    </source>
</evidence>
<keyword evidence="8" id="KW-0012">Acyltransferase</keyword>
<dbReference type="CDD" id="cd07989">
    <property type="entry name" value="LPLAT_AGPAT-like"/>
    <property type="match status" value="1"/>
</dbReference>
<protein>
    <submittedName>
        <fullName evidence="8">Glycerol acyltransferase</fullName>
    </submittedName>
</protein>
<feature type="transmembrane region" description="Helical" evidence="6">
    <location>
        <begin position="295"/>
        <end position="315"/>
    </location>
</feature>